<reference evidence="3 4" key="1">
    <citation type="submission" date="2018-07" db="EMBL/GenBank/DDBJ databases">
        <title>Dyella tabacisoli L4-6T, whole genome shotgun sequence.</title>
        <authorList>
            <person name="Zhou X.-K."/>
            <person name="Li W.-J."/>
            <person name="Duan Y.-Q."/>
        </authorList>
    </citation>
    <scope>NUCLEOTIDE SEQUENCE [LARGE SCALE GENOMIC DNA]</scope>
    <source>
        <strain evidence="3 4">L4-6</strain>
    </source>
</reference>
<dbReference type="Gene3D" id="3.30.9.30">
    <property type="match status" value="1"/>
</dbReference>
<protein>
    <submittedName>
        <fullName evidence="3">2-polyprenyl-6-methoxyphenol hydroxylase</fullName>
    </submittedName>
</protein>
<evidence type="ECO:0000313" key="3">
    <source>
        <dbReference type="EMBL" id="RDD81520.1"/>
    </source>
</evidence>
<evidence type="ECO:0000313" key="4">
    <source>
        <dbReference type="Proteomes" id="UP000253782"/>
    </source>
</evidence>
<dbReference type="PANTHER" id="PTHR47469:SF2">
    <property type="entry name" value="OS06G0597600 PROTEIN"/>
    <property type="match status" value="1"/>
</dbReference>
<dbReference type="GO" id="GO:0071949">
    <property type="term" value="F:FAD binding"/>
    <property type="evidence" value="ECO:0007669"/>
    <property type="project" value="InterPro"/>
</dbReference>
<dbReference type="OrthoDB" id="9782160at2"/>
<sequence length="377" mass="41098">MSLRIGIVGGSVGGLFAAVLLARHGHQVIVMERARHGLARRGAGLVVQEQVTRILHMVGLPHVAETGVWANERIVLDLYGNVITRDPRPQMQMSWDLLYDGFRKLLPEQLYLTGATVSEIVPSHQSVKAMLADGLTFEFDLLIGADGQGSIVRNVVNEDATANIRPDYVGYTAWRGLVAEDAIPRQAADELFERFAFHFGKGTQALGYLVPGSNGQIAVGERRYNWVWYRQLPAQSLSDLLNHAQRTGSLSLGPGELPLDMREALIADARSQLPPPFAAAIAAESQPFVQPIYDYQSSRMVNRRVVLLGDAAFIARPHTAMGVAKAAADAMALANALASRPVDEALAAYERARLPEGRAMVDYGRRLGQSMSESLAH</sequence>
<evidence type="ECO:0000259" key="1">
    <source>
        <dbReference type="Pfam" id="PF01494"/>
    </source>
</evidence>
<dbReference type="AlphaFoldDB" id="A0A369UPH3"/>
<dbReference type="InterPro" id="IPR054707">
    <property type="entry name" value="DhpH_subs-bd"/>
</dbReference>
<dbReference type="NCBIfam" id="NF005566">
    <property type="entry name" value="PRK07236.1"/>
    <property type="match status" value="1"/>
</dbReference>
<dbReference type="InterPro" id="IPR053212">
    <property type="entry name" value="DHP_3-monooxygenase"/>
</dbReference>
<proteinExistence type="predicted"/>
<dbReference type="PRINTS" id="PR00420">
    <property type="entry name" value="RNGMNOXGNASE"/>
</dbReference>
<organism evidence="3 4">
    <name type="scientific">Dyella tabacisoli</name>
    <dbReference type="NCBI Taxonomy" id="2282381"/>
    <lineage>
        <taxon>Bacteria</taxon>
        <taxon>Pseudomonadati</taxon>
        <taxon>Pseudomonadota</taxon>
        <taxon>Gammaproteobacteria</taxon>
        <taxon>Lysobacterales</taxon>
        <taxon>Rhodanobacteraceae</taxon>
        <taxon>Dyella</taxon>
    </lineage>
</organism>
<gene>
    <name evidence="3" type="ORF">DVJ77_10075</name>
</gene>
<feature type="domain" description="FAD-binding" evidence="1">
    <location>
        <begin position="5"/>
        <end position="158"/>
    </location>
</feature>
<dbReference type="RefSeq" id="WP_114845391.1">
    <property type="nucleotide sequence ID" value="NZ_JBHSPE010000005.1"/>
</dbReference>
<keyword evidence="4" id="KW-1185">Reference proteome</keyword>
<dbReference type="SUPFAM" id="SSF51905">
    <property type="entry name" value="FAD/NAD(P)-binding domain"/>
    <property type="match status" value="1"/>
</dbReference>
<feature type="domain" description="2,6-dihydroxypyridine 3-monooxygenase substrate binding" evidence="2">
    <location>
        <begin position="168"/>
        <end position="294"/>
    </location>
</feature>
<name>A0A369UPH3_9GAMM</name>
<dbReference type="EMBL" id="QQAH01000009">
    <property type="protein sequence ID" value="RDD81520.1"/>
    <property type="molecule type" value="Genomic_DNA"/>
</dbReference>
<dbReference type="InterPro" id="IPR002938">
    <property type="entry name" value="FAD-bd"/>
</dbReference>
<dbReference type="Pfam" id="PF01494">
    <property type="entry name" value="FAD_binding_3"/>
    <property type="match status" value="1"/>
</dbReference>
<dbReference type="Pfam" id="PF22607">
    <property type="entry name" value="FAD_binding-like"/>
    <property type="match status" value="1"/>
</dbReference>
<evidence type="ECO:0000259" key="2">
    <source>
        <dbReference type="Pfam" id="PF22607"/>
    </source>
</evidence>
<dbReference type="Proteomes" id="UP000253782">
    <property type="component" value="Unassembled WGS sequence"/>
</dbReference>
<dbReference type="InterPro" id="IPR036188">
    <property type="entry name" value="FAD/NAD-bd_sf"/>
</dbReference>
<dbReference type="Gene3D" id="3.50.50.60">
    <property type="entry name" value="FAD/NAD(P)-binding domain"/>
    <property type="match status" value="1"/>
</dbReference>
<dbReference type="PANTHER" id="PTHR47469">
    <property type="entry name" value="MONOOXYGENASE-LIKE"/>
    <property type="match status" value="1"/>
</dbReference>
<dbReference type="SUPFAM" id="SSF54373">
    <property type="entry name" value="FAD-linked reductases, C-terminal domain"/>
    <property type="match status" value="1"/>
</dbReference>
<comment type="caution">
    <text evidence="3">The sequence shown here is derived from an EMBL/GenBank/DDBJ whole genome shotgun (WGS) entry which is preliminary data.</text>
</comment>
<accession>A0A369UPH3</accession>